<gene>
    <name evidence="7" type="ORF">HNR75_000818</name>
</gene>
<comment type="similarity">
    <text evidence="2 6">Belongs to the 4-toluene sulfonate uptake permease (TSUP) (TC 2.A.102) family.</text>
</comment>
<proteinExistence type="inferred from homology"/>
<reference evidence="7 8" key="1">
    <citation type="submission" date="2020-08" db="EMBL/GenBank/DDBJ databases">
        <title>Genomic Encyclopedia of Type Strains, Phase IV (KMG-IV): sequencing the most valuable type-strain genomes for metagenomic binning, comparative biology and taxonomic classification.</title>
        <authorList>
            <person name="Goeker M."/>
        </authorList>
    </citation>
    <scope>NUCLEOTIDE SEQUENCE [LARGE SCALE GENOMIC DNA]</scope>
    <source>
        <strain evidence="7 8">DSM 22975</strain>
    </source>
</reference>
<dbReference type="InterPro" id="IPR002781">
    <property type="entry name" value="TM_pro_TauE-like"/>
</dbReference>
<protein>
    <recommendedName>
        <fullName evidence="6">Probable membrane transporter protein</fullName>
    </recommendedName>
</protein>
<feature type="transmembrane region" description="Helical" evidence="6">
    <location>
        <begin position="218"/>
        <end position="239"/>
    </location>
</feature>
<evidence type="ECO:0000256" key="1">
    <source>
        <dbReference type="ARBA" id="ARBA00004141"/>
    </source>
</evidence>
<dbReference type="PANTHER" id="PTHR43483:SF3">
    <property type="entry name" value="MEMBRANE TRANSPORTER PROTEIN HI_0806-RELATED"/>
    <property type="match status" value="1"/>
</dbReference>
<evidence type="ECO:0000313" key="8">
    <source>
        <dbReference type="Proteomes" id="UP000585721"/>
    </source>
</evidence>
<keyword evidence="5 6" id="KW-0472">Membrane</keyword>
<dbReference type="Proteomes" id="UP000585721">
    <property type="component" value="Unassembled WGS sequence"/>
</dbReference>
<feature type="transmembrane region" description="Helical" evidence="6">
    <location>
        <begin position="54"/>
        <end position="75"/>
    </location>
</feature>
<keyword evidence="6" id="KW-1003">Cell membrane</keyword>
<evidence type="ECO:0000313" key="7">
    <source>
        <dbReference type="EMBL" id="MBB6054946.1"/>
    </source>
</evidence>
<organism evidence="7 8">
    <name type="scientific">Tolumonas osonensis</name>
    <dbReference type="NCBI Taxonomy" id="675874"/>
    <lineage>
        <taxon>Bacteria</taxon>
        <taxon>Pseudomonadati</taxon>
        <taxon>Pseudomonadota</taxon>
        <taxon>Gammaproteobacteria</taxon>
        <taxon>Aeromonadales</taxon>
        <taxon>Aeromonadaceae</taxon>
        <taxon>Tolumonas</taxon>
    </lineage>
</organism>
<evidence type="ECO:0000256" key="3">
    <source>
        <dbReference type="ARBA" id="ARBA00022692"/>
    </source>
</evidence>
<dbReference type="Pfam" id="PF01925">
    <property type="entry name" value="TauE"/>
    <property type="match status" value="1"/>
</dbReference>
<feature type="transmembrane region" description="Helical" evidence="6">
    <location>
        <begin position="185"/>
        <end position="206"/>
    </location>
</feature>
<feature type="transmembrane region" description="Helical" evidence="6">
    <location>
        <begin position="87"/>
        <end position="106"/>
    </location>
</feature>
<dbReference type="AlphaFoldDB" id="A0A841GE85"/>
<keyword evidence="8" id="KW-1185">Reference proteome</keyword>
<dbReference type="RefSeq" id="WP_188025736.1">
    <property type="nucleotide sequence ID" value="NZ_JACHGR010000002.1"/>
</dbReference>
<comment type="subcellular location">
    <subcellularLocation>
        <location evidence="6">Cell membrane</location>
        <topology evidence="6">Multi-pass membrane protein</topology>
    </subcellularLocation>
    <subcellularLocation>
        <location evidence="1">Membrane</location>
        <topology evidence="1">Multi-pass membrane protein</topology>
    </subcellularLocation>
</comment>
<comment type="caution">
    <text evidence="7">The sequence shown here is derived from an EMBL/GenBank/DDBJ whole genome shotgun (WGS) entry which is preliminary data.</text>
</comment>
<feature type="transmembrane region" description="Helical" evidence="6">
    <location>
        <begin position="151"/>
        <end position="173"/>
    </location>
</feature>
<evidence type="ECO:0000256" key="4">
    <source>
        <dbReference type="ARBA" id="ARBA00022989"/>
    </source>
</evidence>
<evidence type="ECO:0000256" key="2">
    <source>
        <dbReference type="ARBA" id="ARBA00009142"/>
    </source>
</evidence>
<sequence>MELIQSVAPILLALVMTGVVAGILAGLLGVGGGIVMVPVLYFTFQSFDVAPQHAILLATGTSLAAMIPTSIMSIRSQKKRGNVDTDLLKRWGIFLLIGVLAGAALATHFGGIWLTAMFGSLAMLVSLNMLFRAKAKPFAAELPGKAGQSLIAMVIGSVSVMIGIGGGTLSVPILTSCSYPPHRAVGTSSAIGLLISVPGAITMLATGTTPADAPYGTIGLVNLLGFACIVPMSVVFAPVGVRLGQKLNPVRLKQVFAVALAFTGARMLFSVL</sequence>
<accession>A0A841GE85</accession>
<name>A0A841GE85_9GAMM</name>
<feature type="transmembrane region" description="Helical" evidence="6">
    <location>
        <begin position="12"/>
        <end position="42"/>
    </location>
</feature>
<feature type="transmembrane region" description="Helical" evidence="6">
    <location>
        <begin position="251"/>
        <end position="269"/>
    </location>
</feature>
<dbReference type="EMBL" id="JACHGR010000002">
    <property type="protein sequence ID" value="MBB6054946.1"/>
    <property type="molecule type" value="Genomic_DNA"/>
</dbReference>
<keyword evidence="4 6" id="KW-1133">Transmembrane helix</keyword>
<dbReference type="GO" id="GO:0005886">
    <property type="term" value="C:plasma membrane"/>
    <property type="evidence" value="ECO:0007669"/>
    <property type="project" value="UniProtKB-SubCell"/>
</dbReference>
<dbReference type="PANTHER" id="PTHR43483">
    <property type="entry name" value="MEMBRANE TRANSPORTER PROTEIN HI_0806-RELATED"/>
    <property type="match status" value="1"/>
</dbReference>
<keyword evidence="3 6" id="KW-0812">Transmembrane</keyword>
<evidence type="ECO:0000256" key="5">
    <source>
        <dbReference type="ARBA" id="ARBA00023136"/>
    </source>
</evidence>
<evidence type="ECO:0000256" key="6">
    <source>
        <dbReference type="RuleBase" id="RU363041"/>
    </source>
</evidence>